<keyword evidence="7" id="KW-1185">Reference proteome</keyword>
<evidence type="ECO:0000256" key="2">
    <source>
        <dbReference type="ARBA" id="ARBA00022723"/>
    </source>
</evidence>
<evidence type="ECO:0000313" key="7">
    <source>
        <dbReference type="Proteomes" id="UP000054270"/>
    </source>
</evidence>
<comment type="subcellular location">
    <subcellularLocation>
        <location evidence="1">Nucleus</location>
    </subcellularLocation>
</comment>
<evidence type="ECO:0000256" key="4">
    <source>
        <dbReference type="ARBA" id="ARBA00022833"/>
    </source>
</evidence>
<dbReference type="OrthoDB" id="3172935at2759"/>
<organism evidence="6 7">
    <name type="scientific">Hypholoma sublateritium (strain FD-334 SS-4)</name>
    <dbReference type="NCBI Taxonomy" id="945553"/>
    <lineage>
        <taxon>Eukaryota</taxon>
        <taxon>Fungi</taxon>
        <taxon>Dikarya</taxon>
        <taxon>Basidiomycota</taxon>
        <taxon>Agaricomycotina</taxon>
        <taxon>Agaricomycetes</taxon>
        <taxon>Agaricomycetidae</taxon>
        <taxon>Agaricales</taxon>
        <taxon>Agaricineae</taxon>
        <taxon>Strophariaceae</taxon>
        <taxon>Hypholoma</taxon>
    </lineage>
</organism>
<dbReference type="InterPro" id="IPR052035">
    <property type="entry name" value="ZnF_BED_domain_contain"/>
</dbReference>
<keyword evidence="3" id="KW-0863">Zinc-finger</keyword>
<dbReference type="GO" id="GO:0008270">
    <property type="term" value="F:zinc ion binding"/>
    <property type="evidence" value="ECO:0007669"/>
    <property type="project" value="UniProtKB-KW"/>
</dbReference>
<evidence type="ECO:0000256" key="3">
    <source>
        <dbReference type="ARBA" id="ARBA00022771"/>
    </source>
</evidence>
<accession>A0A0D2KF17</accession>
<dbReference type="AlphaFoldDB" id="A0A0D2KF17"/>
<gene>
    <name evidence="6" type="ORF">HYPSUDRAFT_152002</name>
</gene>
<sequence length="209" mass="23637">LEIRCFPHIVNLACKAVLTALAHTEYIELDNPTNGETVPESINNPISTLRSLIRAIRVSSLRRQLFSSIAKQLGSDLQLLRDVEIRWSSTLYMIERALVLEKPLDACASSQEFEDLNRYKLTEAEWDALAVVREILLIPDAFQQKLSAEKTPTLCNAIPGFSAMIRMWEDLQIKCGPIYAEIIQDGIDKLDRYASRIERVPAYTISMGV</sequence>
<dbReference type="SUPFAM" id="SSF53098">
    <property type="entry name" value="Ribonuclease H-like"/>
    <property type="match status" value="1"/>
</dbReference>
<keyword evidence="4" id="KW-0862">Zinc</keyword>
<dbReference type="GO" id="GO:0005634">
    <property type="term" value="C:nucleus"/>
    <property type="evidence" value="ECO:0007669"/>
    <property type="project" value="UniProtKB-SubCell"/>
</dbReference>
<dbReference type="PANTHER" id="PTHR46481:SF10">
    <property type="entry name" value="ZINC FINGER BED DOMAIN-CONTAINING PROTEIN 39"/>
    <property type="match status" value="1"/>
</dbReference>
<proteinExistence type="predicted"/>
<name>A0A0D2KF17_HYPSF</name>
<protein>
    <recommendedName>
        <fullName evidence="8">HAT C-terminal dimerisation domain-containing protein</fullName>
    </recommendedName>
</protein>
<dbReference type="PANTHER" id="PTHR46481">
    <property type="entry name" value="ZINC FINGER BED DOMAIN-CONTAINING PROTEIN 4"/>
    <property type="match status" value="1"/>
</dbReference>
<dbReference type="OMA" id="MIECALM"/>
<keyword evidence="2" id="KW-0479">Metal-binding</keyword>
<evidence type="ECO:0000256" key="5">
    <source>
        <dbReference type="ARBA" id="ARBA00023242"/>
    </source>
</evidence>
<reference evidence="7" key="1">
    <citation type="submission" date="2014-04" db="EMBL/GenBank/DDBJ databases">
        <title>Evolutionary Origins and Diversification of the Mycorrhizal Mutualists.</title>
        <authorList>
            <consortium name="DOE Joint Genome Institute"/>
            <consortium name="Mycorrhizal Genomics Consortium"/>
            <person name="Kohler A."/>
            <person name="Kuo A."/>
            <person name="Nagy L.G."/>
            <person name="Floudas D."/>
            <person name="Copeland A."/>
            <person name="Barry K.W."/>
            <person name="Cichocki N."/>
            <person name="Veneault-Fourrey C."/>
            <person name="LaButti K."/>
            <person name="Lindquist E.A."/>
            <person name="Lipzen A."/>
            <person name="Lundell T."/>
            <person name="Morin E."/>
            <person name="Murat C."/>
            <person name="Riley R."/>
            <person name="Ohm R."/>
            <person name="Sun H."/>
            <person name="Tunlid A."/>
            <person name="Henrissat B."/>
            <person name="Grigoriev I.V."/>
            <person name="Hibbett D.S."/>
            <person name="Martin F."/>
        </authorList>
    </citation>
    <scope>NUCLEOTIDE SEQUENCE [LARGE SCALE GENOMIC DNA]</scope>
    <source>
        <strain evidence="7">FD-334 SS-4</strain>
    </source>
</reference>
<dbReference type="InterPro" id="IPR012337">
    <property type="entry name" value="RNaseH-like_sf"/>
</dbReference>
<dbReference type="EMBL" id="KN817795">
    <property type="protein sequence ID" value="KJA13057.1"/>
    <property type="molecule type" value="Genomic_DNA"/>
</dbReference>
<evidence type="ECO:0000256" key="1">
    <source>
        <dbReference type="ARBA" id="ARBA00004123"/>
    </source>
</evidence>
<feature type="non-terminal residue" evidence="6">
    <location>
        <position position="1"/>
    </location>
</feature>
<evidence type="ECO:0000313" key="6">
    <source>
        <dbReference type="EMBL" id="KJA13057.1"/>
    </source>
</evidence>
<keyword evidence="5" id="KW-0539">Nucleus</keyword>
<dbReference type="Proteomes" id="UP000054270">
    <property type="component" value="Unassembled WGS sequence"/>
</dbReference>
<evidence type="ECO:0008006" key="8">
    <source>
        <dbReference type="Google" id="ProtNLM"/>
    </source>
</evidence>